<comment type="caution">
    <text evidence="9">The sequence shown here is derived from an EMBL/GenBank/DDBJ whole genome shotgun (WGS) entry which is preliminary data.</text>
</comment>
<evidence type="ECO:0000259" key="7">
    <source>
        <dbReference type="SMART" id="SM00382"/>
    </source>
</evidence>
<sequence>MQVKTFIDESLPKALFKAKQDLGDDIVIIESKEIRNYSGNPGVRMVQVTVGHNPKKKVKKWIPPRVDESGVETKMKAPKKSFSEIAAAYGRPAAQKPRPAPAKKKAAPRGEDSNSFDTMISDILNRKPKELDKEKVILDEIASLRAEIKQLSQKAEKQEKAAPPPRVERPQAPPSLYNEYPEPYATIQEQLKESGVQDDLAYALVNQAFLLNEGRRDVSGEHVQAQIEKEMRAMLRTYNFKSRRRKGKQRVVLLLGPTGAGKSTAAMKLAAHPGMYGNQKTTILSTDPYGPSEALKAFARMHETDVYEEKDIDQTATILEKYKKSDVIIVDTPGKSPFAPNQLEKWEQYIKILKPTDIFLVMSVGADLKDLVLLCANYLLVKPTGIIFTKFDETTQPGKVFSILDVISLPVVAFGDGKRIFVDTQEGKPEYMFNKIFGAKTGEA</sequence>
<dbReference type="GO" id="GO:0005525">
    <property type="term" value="F:GTP binding"/>
    <property type="evidence" value="ECO:0007669"/>
    <property type="project" value="UniProtKB-KW"/>
</dbReference>
<feature type="region of interest" description="Disordered" evidence="6">
    <location>
        <begin position="90"/>
        <end position="117"/>
    </location>
</feature>
<dbReference type="Gene3D" id="1.20.120.1380">
    <property type="entry name" value="Flagellar FlhF biosynthesis protein, N domain"/>
    <property type="match status" value="1"/>
</dbReference>
<dbReference type="GO" id="GO:0005047">
    <property type="term" value="F:signal recognition particle binding"/>
    <property type="evidence" value="ECO:0007669"/>
    <property type="project" value="TreeGrafter"/>
</dbReference>
<dbReference type="GO" id="GO:0006614">
    <property type="term" value="P:SRP-dependent cotranslational protein targeting to membrane"/>
    <property type="evidence" value="ECO:0007669"/>
    <property type="project" value="InterPro"/>
</dbReference>
<evidence type="ECO:0008006" key="10">
    <source>
        <dbReference type="Google" id="ProtNLM"/>
    </source>
</evidence>
<dbReference type="SUPFAM" id="SSF52540">
    <property type="entry name" value="P-loop containing nucleoside triphosphate hydrolases"/>
    <property type="match status" value="1"/>
</dbReference>
<accession>A0A7V5VE73</accession>
<dbReference type="EMBL" id="DRLI01000051">
    <property type="protein sequence ID" value="HHM01624.1"/>
    <property type="molecule type" value="Genomic_DNA"/>
</dbReference>
<dbReference type="Pfam" id="PF00448">
    <property type="entry name" value="SRP54"/>
    <property type="match status" value="1"/>
</dbReference>
<organism evidence="9">
    <name type="scientific">Caldithrix abyssi</name>
    <dbReference type="NCBI Taxonomy" id="187145"/>
    <lineage>
        <taxon>Bacteria</taxon>
        <taxon>Pseudomonadati</taxon>
        <taxon>Calditrichota</taxon>
        <taxon>Calditrichia</taxon>
        <taxon>Calditrichales</taxon>
        <taxon>Calditrichaceae</taxon>
        <taxon>Caldithrix</taxon>
    </lineage>
</organism>
<evidence type="ECO:0000256" key="4">
    <source>
        <dbReference type="ARBA" id="ARBA00023134"/>
    </source>
</evidence>
<gene>
    <name evidence="9" type="ORF">ENJ15_01325</name>
</gene>
<dbReference type="Proteomes" id="UP000885771">
    <property type="component" value="Unassembled WGS sequence"/>
</dbReference>
<evidence type="ECO:0000313" key="9">
    <source>
        <dbReference type="EMBL" id="HHM01624.1"/>
    </source>
</evidence>
<keyword evidence="5" id="KW-0472">Membrane</keyword>
<evidence type="ECO:0000256" key="6">
    <source>
        <dbReference type="SAM" id="MobiDB-lite"/>
    </source>
</evidence>
<evidence type="ECO:0000256" key="3">
    <source>
        <dbReference type="ARBA" id="ARBA00022741"/>
    </source>
</evidence>
<reference evidence="9" key="1">
    <citation type="journal article" date="2020" name="mSystems">
        <title>Genome- and Community-Level Interaction Insights into Carbon Utilization and Element Cycling Functions of Hydrothermarchaeota in Hydrothermal Sediment.</title>
        <authorList>
            <person name="Zhou Z."/>
            <person name="Liu Y."/>
            <person name="Xu W."/>
            <person name="Pan J."/>
            <person name="Luo Z.H."/>
            <person name="Li M."/>
        </authorList>
    </citation>
    <scope>NUCLEOTIDE SEQUENCE [LARGE SCALE GENOMIC DNA]</scope>
    <source>
        <strain evidence="9">HyVt-460</strain>
    </source>
</reference>
<dbReference type="PANTHER" id="PTHR43134">
    <property type="entry name" value="SIGNAL RECOGNITION PARTICLE RECEPTOR SUBUNIT ALPHA"/>
    <property type="match status" value="1"/>
</dbReference>
<keyword evidence="4" id="KW-0342">GTP-binding</keyword>
<keyword evidence="3" id="KW-0547">Nucleotide-binding</keyword>
<dbReference type="PANTHER" id="PTHR43134:SF3">
    <property type="entry name" value="FLAGELLAR BIOSYNTHESIS PROTEIN FLHF"/>
    <property type="match status" value="1"/>
</dbReference>
<evidence type="ECO:0000259" key="8">
    <source>
        <dbReference type="SMART" id="SM00962"/>
    </source>
</evidence>
<evidence type="ECO:0000256" key="1">
    <source>
        <dbReference type="ARBA" id="ARBA00004413"/>
    </source>
</evidence>
<evidence type="ECO:0000256" key="2">
    <source>
        <dbReference type="ARBA" id="ARBA00008531"/>
    </source>
</evidence>
<dbReference type="InterPro" id="IPR000897">
    <property type="entry name" value="SRP54_GTPase_dom"/>
</dbReference>
<dbReference type="SMART" id="SM00962">
    <property type="entry name" value="SRP54"/>
    <property type="match status" value="1"/>
</dbReference>
<feature type="region of interest" description="Disordered" evidence="6">
    <location>
        <begin position="152"/>
        <end position="179"/>
    </location>
</feature>
<comment type="subcellular location">
    <subcellularLocation>
        <location evidence="1">Cell membrane</location>
        <topology evidence="1">Peripheral membrane protein</topology>
        <orientation evidence="1">Cytoplasmic side</orientation>
    </subcellularLocation>
</comment>
<name>A0A7V5VE73_CALAY</name>
<comment type="similarity">
    <text evidence="2">Belongs to the GTP-binding SRP family.</text>
</comment>
<dbReference type="AlphaFoldDB" id="A0A7V5VE73"/>
<dbReference type="SMART" id="SM00382">
    <property type="entry name" value="AAA"/>
    <property type="match status" value="1"/>
</dbReference>
<dbReference type="GO" id="GO:0005886">
    <property type="term" value="C:plasma membrane"/>
    <property type="evidence" value="ECO:0007669"/>
    <property type="project" value="UniProtKB-SubCell"/>
</dbReference>
<proteinExistence type="inferred from homology"/>
<dbReference type="Gene3D" id="3.40.50.300">
    <property type="entry name" value="P-loop containing nucleotide triphosphate hydrolases"/>
    <property type="match status" value="1"/>
</dbReference>
<evidence type="ECO:0000256" key="5">
    <source>
        <dbReference type="ARBA" id="ARBA00023136"/>
    </source>
</evidence>
<feature type="domain" description="AAA+ ATPase" evidence="7">
    <location>
        <begin position="248"/>
        <end position="401"/>
    </location>
</feature>
<protein>
    <recommendedName>
        <fullName evidence="10">Flagella-associated GTP-binding protein</fullName>
    </recommendedName>
</protein>
<dbReference type="InterPro" id="IPR003593">
    <property type="entry name" value="AAA+_ATPase"/>
</dbReference>
<dbReference type="InterPro" id="IPR027417">
    <property type="entry name" value="P-loop_NTPase"/>
</dbReference>
<feature type="domain" description="SRP54-type proteins GTP-binding" evidence="8">
    <location>
        <begin position="249"/>
        <end position="438"/>
    </location>
</feature>
<dbReference type="GO" id="GO:0003924">
    <property type="term" value="F:GTPase activity"/>
    <property type="evidence" value="ECO:0007669"/>
    <property type="project" value="TreeGrafter"/>
</dbReference>